<accession>A0A6S7BEP4</accession>
<dbReference type="RefSeq" id="WP_175106853.1">
    <property type="nucleotide sequence ID" value="NZ_CADIKM010000027.1"/>
</dbReference>
<protein>
    <recommendedName>
        <fullName evidence="5">Glycosyltransferase RgtA/B/C/D-like domain-containing protein</fullName>
    </recommendedName>
</protein>
<dbReference type="Proteomes" id="UP000494115">
    <property type="component" value="Unassembled WGS sequence"/>
</dbReference>
<dbReference type="EMBL" id="CADIKM010000027">
    <property type="protein sequence ID" value="CAB3797889.1"/>
    <property type="molecule type" value="Genomic_DNA"/>
</dbReference>
<keyword evidence="2" id="KW-1133">Transmembrane helix</keyword>
<dbReference type="AlphaFoldDB" id="A0A6S7BEP4"/>
<name>A0A6S7BEP4_9BURK</name>
<gene>
    <name evidence="3" type="ORF">LMG28138_04340</name>
</gene>
<evidence type="ECO:0000313" key="3">
    <source>
        <dbReference type="EMBL" id="CAB3797889.1"/>
    </source>
</evidence>
<evidence type="ECO:0000256" key="1">
    <source>
        <dbReference type="SAM" id="MobiDB-lite"/>
    </source>
</evidence>
<keyword evidence="2" id="KW-0812">Transmembrane</keyword>
<organism evidence="3 4">
    <name type="scientific">Pararobbsia alpina</name>
    <dbReference type="NCBI Taxonomy" id="621374"/>
    <lineage>
        <taxon>Bacteria</taxon>
        <taxon>Pseudomonadati</taxon>
        <taxon>Pseudomonadota</taxon>
        <taxon>Betaproteobacteria</taxon>
        <taxon>Burkholderiales</taxon>
        <taxon>Burkholderiaceae</taxon>
        <taxon>Pararobbsia</taxon>
    </lineage>
</organism>
<feature type="transmembrane region" description="Helical" evidence="2">
    <location>
        <begin position="12"/>
        <end position="33"/>
    </location>
</feature>
<keyword evidence="4" id="KW-1185">Reference proteome</keyword>
<evidence type="ECO:0008006" key="5">
    <source>
        <dbReference type="Google" id="ProtNLM"/>
    </source>
</evidence>
<feature type="transmembrane region" description="Helical" evidence="2">
    <location>
        <begin position="338"/>
        <end position="358"/>
    </location>
</feature>
<feature type="transmembrane region" description="Helical" evidence="2">
    <location>
        <begin position="112"/>
        <end position="133"/>
    </location>
</feature>
<feature type="transmembrane region" description="Helical" evidence="2">
    <location>
        <begin position="228"/>
        <end position="244"/>
    </location>
</feature>
<feature type="transmembrane region" description="Helical" evidence="2">
    <location>
        <begin position="288"/>
        <end position="307"/>
    </location>
</feature>
<reference evidence="3 4" key="1">
    <citation type="submission" date="2020-04" db="EMBL/GenBank/DDBJ databases">
        <authorList>
            <person name="De Canck E."/>
        </authorList>
    </citation>
    <scope>NUCLEOTIDE SEQUENCE [LARGE SCALE GENOMIC DNA]</scope>
    <source>
        <strain evidence="3 4">LMG 28138</strain>
    </source>
</reference>
<keyword evidence="2" id="KW-0472">Membrane</keyword>
<feature type="transmembrane region" description="Helical" evidence="2">
    <location>
        <begin position="145"/>
        <end position="162"/>
    </location>
</feature>
<sequence length="394" mass="43842">MLNRPGPSRTSAWILLIFIYYIAAASSFGGFFTKWHFRDDSPMSLRLALDGTQKRPFVYRQLLPSTANLIDSVIPEKVKVPLLHKLAGDTPDANPIQRFFPGATDAVVPEYAVRYLIVYVMTFLSMFAALFVIRAVCIELIGDRVAATLAPIVISAVFPLILTEGGYFYDMPEVLFMALGIWLTLRRRLVSLVVVVFLATLNKESYLLFVLTLYPIAAMRYSRPQSGLLIGVLLAVAAAVNMAVKHRYMGNGGGMMEYQLAEHARFLLNPLNYLRTEINYGVSTTKGFHILHLLLIGILAKIGWRSLPPAVRTQTWLAALISVPLFIAFCFKDELRNLSLLTMPFAFLVCATISVVLAQTEKQGAHQPVMPREREPLLAQGERASAGLTTRNST</sequence>
<evidence type="ECO:0000313" key="4">
    <source>
        <dbReference type="Proteomes" id="UP000494115"/>
    </source>
</evidence>
<evidence type="ECO:0000256" key="2">
    <source>
        <dbReference type="SAM" id="Phobius"/>
    </source>
</evidence>
<feature type="region of interest" description="Disordered" evidence="1">
    <location>
        <begin position="365"/>
        <end position="394"/>
    </location>
</feature>
<feature type="transmembrane region" description="Helical" evidence="2">
    <location>
        <begin position="313"/>
        <end position="331"/>
    </location>
</feature>
<proteinExistence type="predicted"/>